<dbReference type="PRINTS" id="PR00038">
    <property type="entry name" value="HTHLUXR"/>
</dbReference>
<evidence type="ECO:0008006" key="8">
    <source>
        <dbReference type="Google" id="ProtNLM"/>
    </source>
</evidence>
<dbReference type="PROSITE" id="PS50112">
    <property type="entry name" value="PAS"/>
    <property type="match status" value="1"/>
</dbReference>
<evidence type="ECO:0000259" key="4">
    <source>
        <dbReference type="PROSITE" id="PS50043"/>
    </source>
</evidence>
<organism evidence="7">
    <name type="scientific">marine metagenome</name>
    <dbReference type="NCBI Taxonomy" id="408172"/>
    <lineage>
        <taxon>unclassified sequences</taxon>
        <taxon>metagenomes</taxon>
        <taxon>ecological metagenomes</taxon>
    </lineage>
</organism>
<evidence type="ECO:0000259" key="5">
    <source>
        <dbReference type="PROSITE" id="PS50112"/>
    </source>
</evidence>
<dbReference type="SUPFAM" id="SSF46894">
    <property type="entry name" value="C-terminal effector domain of the bipartite response regulators"/>
    <property type="match status" value="1"/>
</dbReference>
<dbReference type="CDD" id="cd06170">
    <property type="entry name" value="LuxR_C_like"/>
    <property type="match status" value="1"/>
</dbReference>
<dbReference type="InterPro" id="IPR013767">
    <property type="entry name" value="PAS_fold"/>
</dbReference>
<evidence type="ECO:0000256" key="2">
    <source>
        <dbReference type="ARBA" id="ARBA00023125"/>
    </source>
</evidence>
<dbReference type="PANTHER" id="PTHR44688:SF16">
    <property type="entry name" value="DNA-BINDING TRANSCRIPTIONAL ACTIVATOR DEVR_DOSR"/>
    <property type="match status" value="1"/>
</dbReference>
<dbReference type="Pfam" id="PF00989">
    <property type="entry name" value="PAS"/>
    <property type="match status" value="1"/>
</dbReference>
<dbReference type="Gene3D" id="3.30.450.20">
    <property type="entry name" value="PAS domain"/>
    <property type="match status" value="1"/>
</dbReference>
<dbReference type="SMART" id="SM00421">
    <property type="entry name" value="HTH_LUXR"/>
    <property type="match status" value="1"/>
</dbReference>
<feature type="domain" description="PAC" evidence="6">
    <location>
        <begin position="84"/>
        <end position="136"/>
    </location>
</feature>
<accession>A0A382HD29</accession>
<evidence type="ECO:0000256" key="3">
    <source>
        <dbReference type="ARBA" id="ARBA00023163"/>
    </source>
</evidence>
<dbReference type="NCBIfam" id="TIGR00229">
    <property type="entry name" value="sensory_box"/>
    <property type="match status" value="1"/>
</dbReference>
<keyword evidence="2" id="KW-0238">DNA-binding</keyword>
<dbReference type="InterPro" id="IPR016032">
    <property type="entry name" value="Sig_transdc_resp-reg_C-effctor"/>
</dbReference>
<feature type="domain" description="HTH luxR-type" evidence="4">
    <location>
        <begin position="154"/>
        <end position="219"/>
    </location>
</feature>
<keyword evidence="1" id="KW-0805">Transcription regulation</keyword>
<evidence type="ECO:0000313" key="7">
    <source>
        <dbReference type="EMBL" id="SVB85180.1"/>
    </source>
</evidence>
<dbReference type="AlphaFoldDB" id="A0A382HD29"/>
<gene>
    <name evidence="7" type="ORF">METZ01_LOCUS238034</name>
</gene>
<proteinExistence type="predicted"/>
<reference evidence="7" key="1">
    <citation type="submission" date="2018-05" db="EMBL/GenBank/DDBJ databases">
        <authorList>
            <person name="Lanie J.A."/>
            <person name="Ng W.-L."/>
            <person name="Kazmierczak K.M."/>
            <person name="Andrzejewski T.M."/>
            <person name="Davidsen T.M."/>
            <person name="Wayne K.J."/>
            <person name="Tettelin H."/>
            <person name="Glass J.I."/>
            <person name="Rusch D."/>
            <person name="Podicherti R."/>
            <person name="Tsui H.-C.T."/>
            <person name="Winkler M.E."/>
        </authorList>
    </citation>
    <scope>NUCLEOTIDE SEQUENCE</scope>
</reference>
<dbReference type="PANTHER" id="PTHR44688">
    <property type="entry name" value="DNA-BINDING TRANSCRIPTIONAL ACTIVATOR DEVR_DOSR"/>
    <property type="match status" value="1"/>
</dbReference>
<protein>
    <recommendedName>
        <fullName evidence="8">HTH luxR-type domain-containing protein</fullName>
    </recommendedName>
</protein>
<dbReference type="CDD" id="cd00130">
    <property type="entry name" value="PAS"/>
    <property type="match status" value="1"/>
</dbReference>
<dbReference type="PROSITE" id="PS50113">
    <property type="entry name" value="PAC"/>
    <property type="match status" value="1"/>
</dbReference>
<dbReference type="EMBL" id="UINC01060556">
    <property type="protein sequence ID" value="SVB85180.1"/>
    <property type="molecule type" value="Genomic_DNA"/>
</dbReference>
<dbReference type="InterPro" id="IPR000792">
    <property type="entry name" value="Tscrpt_reg_LuxR_C"/>
</dbReference>
<feature type="domain" description="PAS" evidence="5">
    <location>
        <begin position="5"/>
        <end position="50"/>
    </location>
</feature>
<keyword evidence="3" id="KW-0804">Transcription</keyword>
<dbReference type="InterPro" id="IPR000014">
    <property type="entry name" value="PAS"/>
</dbReference>
<dbReference type="GO" id="GO:0003677">
    <property type="term" value="F:DNA binding"/>
    <property type="evidence" value="ECO:0007669"/>
    <property type="project" value="UniProtKB-KW"/>
</dbReference>
<name>A0A382HD29_9ZZZZ</name>
<dbReference type="Gene3D" id="1.10.10.10">
    <property type="entry name" value="Winged helix-like DNA-binding domain superfamily/Winged helix DNA-binding domain"/>
    <property type="match status" value="1"/>
</dbReference>
<dbReference type="PROSITE" id="PS50043">
    <property type="entry name" value="HTH_LUXR_2"/>
    <property type="match status" value="1"/>
</dbReference>
<dbReference type="SUPFAM" id="SSF55785">
    <property type="entry name" value="PYP-like sensor domain (PAS domain)"/>
    <property type="match status" value="1"/>
</dbReference>
<dbReference type="Pfam" id="PF00196">
    <property type="entry name" value="GerE"/>
    <property type="match status" value="1"/>
</dbReference>
<dbReference type="SMART" id="SM00091">
    <property type="entry name" value="PAS"/>
    <property type="match status" value="1"/>
</dbReference>
<dbReference type="InterPro" id="IPR000700">
    <property type="entry name" value="PAS-assoc_C"/>
</dbReference>
<sequence>MMAMETVHILETISNTADGVFAVDEDQRIVHWNAGAERILGYSSQDILGRFCYDVINGVAQSFRQVCYLSCPVLDCAWTGYPTPGREVKVIAKDGTGRWLSVVHTYIEGNHSHLEAIVHIFRDVTKGVEAKHALERISREVSAYASPATIVEPEVHHHEELTVREHQVVTMLAQGEGTSGIAKKLMISNATARNHIQNILVKLDVHTRLEAVAYVLRNRVIDGD</sequence>
<evidence type="ECO:0000259" key="6">
    <source>
        <dbReference type="PROSITE" id="PS50113"/>
    </source>
</evidence>
<dbReference type="InterPro" id="IPR036388">
    <property type="entry name" value="WH-like_DNA-bd_sf"/>
</dbReference>
<evidence type="ECO:0000256" key="1">
    <source>
        <dbReference type="ARBA" id="ARBA00023015"/>
    </source>
</evidence>
<dbReference type="InterPro" id="IPR035965">
    <property type="entry name" value="PAS-like_dom_sf"/>
</dbReference>
<dbReference type="GO" id="GO:0006355">
    <property type="term" value="P:regulation of DNA-templated transcription"/>
    <property type="evidence" value="ECO:0007669"/>
    <property type="project" value="InterPro"/>
</dbReference>